<protein>
    <submittedName>
        <fullName evidence="1">2,3-diaminopropionate biosynthesis protein SbnB</fullName>
    </submittedName>
</protein>
<accession>A0A3P1WT67</accession>
<dbReference type="Pfam" id="PF02423">
    <property type="entry name" value="OCD_Mu_crystall"/>
    <property type="match status" value="1"/>
</dbReference>
<proteinExistence type="predicted"/>
<dbReference type="SUPFAM" id="SSF51735">
    <property type="entry name" value="NAD(P)-binding Rossmann-fold domains"/>
    <property type="match status" value="1"/>
</dbReference>
<dbReference type="NCBIfam" id="TIGR03944">
    <property type="entry name" value="dehyd_SbnB_fam"/>
    <property type="match status" value="1"/>
</dbReference>
<dbReference type="PANTHER" id="PTHR13812:SF19">
    <property type="entry name" value="KETIMINE REDUCTASE MU-CRYSTALLIN"/>
    <property type="match status" value="1"/>
</dbReference>
<gene>
    <name evidence="1" type="primary">sbnB</name>
    <name evidence="1" type="ORF">EII35_12445</name>
</gene>
<dbReference type="InterPro" id="IPR036291">
    <property type="entry name" value="NAD(P)-bd_dom_sf"/>
</dbReference>
<dbReference type="InterPro" id="IPR023401">
    <property type="entry name" value="ODC_N"/>
</dbReference>
<comment type="caution">
    <text evidence="1">The sequence shown here is derived from an EMBL/GenBank/DDBJ whole genome shotgun (WGS) entry which is preliminary data.</text>
</comment>
<evidence type="ECO:0000313" key="1">
    <source>
        <dbReference type="EMBL" id="RRD48540.1"/>
    </source>
</evidence>
<dbReference type="GO" id="GO:0016639">
    <property type="term" value="F:oxidoreductase activity, acting on the CH-NH2 group of donors, NAD or NADP as acceptor"/>
    <property type="evidence" value="ECO:0007669"/>
    <property type="project" value="InterPro"/>
</dbReference>
<dbReference type="GO" id="GO:0019290">
    <property type="term" value="P:siderophore biosynthetic process"/>
    <property type="evidence" value="ECO:0007669"/>
    <property type="project" value="InterPro"/>
</dbReference>
<dbReference type="AlphaFoldDB" id="A0A3P1WT67"/>
<evidence type="ECO:0000313" key="2">
    <source>
        <dbReference type="Proteomes" id="UP000280935"/>
    </source>
</evidence>
<dbReference type="InterPro" id="IPR023866">
    <property type="entry name" value="SbnB"/>
</dbReference>
<dbReference type="PIRSF" id="PIRSF001439">
    <property type="entry name" value="CryM"/>
    <property type="match status" value="1"/>
</dbReference>
<dbReference type="GO" id="GO:0005737">
    <property type="term" value="C:cytoplasm"/>
    <property type="evidence" value="ECO:0007669"/>
    <property type="project" value="TreeGrafter"/>
</dbReference>
<reference evidence="1 2" key="1">
    <citation type="submission" date="2018-11" db="EMBL/GenBank/DDBJ databases">
        <title>Genomes From Bacteria Associated with the Canine Oral Cavity: a Test Case for Automated Genome-Based Taxonomic Assignment.</title>
        <authorList>
            <person name="Coil D.A."/>
            <person name="Jospin G."/>
            <person name="Darling A.E."/>
            <person name="Wallis C."/>
            <person name="Davis I.J."/>
            <person name="Harris S."/>
            <person name="Eisen J.A."/>
            <person name="Holcombe L.J."/>
            <person name="O'Flynn C."/>
        </authorList>
    </citation>
    <scope>NUCLEOTIDE SEQUENCE [LARGE SCALE GENOMIC DNA]</scope>
    <source>
        <strain evidence="1 2">OH2822_COT-296</strain>
    </source>
</reference>
<name>A0A3P1WT67_9ACTN</name>
<dbReference type="EMBL" id="RQYT01000037">
    <property type="protein sequence ID" value="RRD48540.1"/>
    <property type="molecule type" value="Genomic_DNA"/>
</dbReference>
<dbReference type="InterPro" id="IPR003462">
    <property type="entry name" value="ODC_Mu_crystall"/>
</dbReference>
<dbReference type="OrthoDB" id="3396397at2"/>
<sequence length="327" mass="34544">MLVIGAADVDCSLSNRLQDIVDAVASAYVKHEQGRNVNPNSCFLRFPERPEARIIALPAYLGDEDPIASVTGIKWIASFPGNITHNLQRASAVLVLNNCETGFPYAVLESSGISAHRTAASAALAASVLGGPPESVGFVGGGVIARTIADHLSASGRLASDVRCCDLDPTSASRLACHVGTQAEVTSLEKALSSDLVVLATTAAVPYVADTFRLRPGQLVLNISLRDLSPASLLNCNNVLDDIDHCLKADTTPHLLEQQLGHRDFVTGTLGGVLLNRVALNPGRPTVFSPFGLGVLDLAVGSLVHRECVRTGRGTFVPDFFGETTRW</sequence>
<dbReference type="Gene3D" id="3.40.50.720">
    <property type="entry name" value="NAD(P)-binding Rossmann-like Domain"/>
    <property type="match status" value="1"/>
</dbReference>
<organism evidence="1 2">
    <name type="scientific">Arachnia propionica</name>
    <dbReference type="NCBI Taxonomy" id="1750"/>
    <lineage>
        <taxon>Bacteria</taxon>
        <taxon>Bacillati</taxon>
        <taxon>Actinomycetota</taxon>
        <taxon>Actinomycetes</taxon>
        <taxon>Propionibacteriales</taxon>
        <taxon>Propionibacteriaceae</taxon>
        <taxon>Arachnia</taxon>
    </lineage>
</organism>
<dbReference type="Proteomes" id="UP000280935">
    <property type="component" value="Unassembled WGS sequence"/>
</dbReference>
<dbReference type="PANTHER" id="PTHR13812">
    <property type="entry name" value="KETIMINE REDUCTASE MU-CRYSTALLIN"/>
    <property type="match status" value="1"/>
</dbReference>
<dbReference type="Gene3D" id="3.30.1780.10">
    <property type="entry name" value="ornithine cyclodeaminase, domain 1"/>
    <property type="match status" value="1"/>
</dbReference>